<accession>A0A0F3M7A6</accession>
<evidence type="ECO:0000259" key="2">
    <source>
        <dbReference type="Pfam" id="PF04608"/>
    </source>
</evidence>
<keyword evidence="1" id="KW-0472">Membrane</keyword>
<comment type="caution">
    <text evidence="3">The sequence shown here is derived from an EMBL/GenBank/DDBJ whole genome shotgun (WGS) entry which is preliminary data.</text>
</comment>
<keyword evidence="1" id="KW-0812">Transmembrane</keyword>
<protein>
    <submittedName>
        <fullName evidence="3">Phosphatidylglycerophosphatase A family protein</fullName>
    </submittedName>
</protein>
<name>A0A0F3M7A6_ORITS</name>
<gene>
    <name evidence="3" type="ORF">OTSGILL_2121</name>
</gene>
<proteinExistence type="predicted"/>
<organism evidence="3 4">
    <name type="scientific">Orientia tsutsugamushi str. Gilliam</name>
    <dbReference type="NCBI Taxonomy" id="1359184"/>
    <lineage>
        <taxon>Bacteria</taxon>
        <taxon>Pseudomonadati</taxon>
        <taxon>Pseudomonadota</taxon>
        <taxon>Alphaproteobacteria</taxon>
        <taxon>Rickettsiales</taxon>
        <taxon>Rickettsiaceae</taxon>
        <taxon>Rickettsieae</taxon>
        <taxon>Orientia</taxon>
    </lineage>
</organism>
<dbReference type="Proteomes" id="UP000033769">
    <property type="component" value="Unassembled WGS sequence"/>
</dbReference>
<dbReference type="InterPro" id="IPR007686">
    <property type="entry name" value="YutG/PgpA"/>
</dbReference>
<dbReference type="AlphaFoldDB" id="A0A0F3M7A6"/>
<dbReference type="GO" id="GO:0008962">
    <property type="term" value="F:phosphatidylglycerophosphatase activity"/>
    <property type="evidence" value="ECO:0007669"/>
    <property type="project" value="InterPro"/>
</dbReference>
<feature type="domain" description="YutG/PgpA" evidence="2">
    <location>
        <begin position="8"/>
        <end position="68"/>
    </location>
</feature>
<dbReference type="Pfam" id="PF04608">
    <property type="entry name" value="PgpA"/>
    <property type="match status" value="1"/>
</dbReference>
<keyword evidence="1" id="KW-1133">Transmembrane helix</keyword>
<feature type="transmembrane region" description="Helical" evidence="1">
    <location>
        <begin position="46"/>
        <end position="71"/>
    </location>
</feature>
<dbReference type="InterPro" id="IPR036681">
    <property type="entry name" value="PgpA-like_sf"/>
</dbReference>
<dbReference type="GO" id="GO:0006629">
    <property type="term" value="P:lipid metabolic process"/>
    <property type="evidence" value="ECO:0007669"/>
    <property type="project" value="InterPro"/>
</dbReference>
<evidence type="ECO:0000313" key="4">
    <source>
        <dbReference type="Proteomes" id="UP000033769"/>
    </source>
</evidence>
<reference evidence="3 4" key="1">
    <citation type="submission" date="2015-02" db="EMBL/GenBank/DDBJ databases">
        <title>Genome Sequencing of Rickettsiales.</title>
        <authorList>
            <person name="Daugherty S.C."/>
            <person name="Su Q."/>
            <person name="Abolude K."/>
            <person name="Beier-Sexton M."/>
            <person name="Carlyon J.A."/>
            <person name="Carter R."/>
            <person name="Day N.P."/>
            <person name="Dumler S.J."/>
            <person name="Dyachenko V."/>
            <person name="Godinez A."/>
            <person name="Kurtti T.J."/>
            <person name="Lichay M."/>
            <person name="Mullins K.E."/>
            <person name="Ott S."/>
            <person name="Pappas-Brown V."/>
            <person name="Paris D.H."/>
            <person name="Patel P."/>
            <person name="Richards A.L."/>
            <person name="Sadzewicz L."/>
            <person name="Sears K."/>
            <person name="Seidman D."/>
            <person name="Sengamalay N."/>
            <person name="Stenos J."/>
            <person name="Tallon L.J."/>
            <person name="Vincent G."/>
            <person name="Fraser C.M."/>
            <person name="Munderloh U."/>
            <person name="Dunning-Hotopp J.C."/>
        </authorList>
    </citation>
    <scope>NUCLEOTIDE SEQUENCE [LARGE SCALE GENOMIC DNA]</scope>
    <source>
        <strain evidence="3 4">Gilliam</strain>
    </source>
</reference>
<evidence type="ECO:0000313" key="3">
    <source>
        <dbReference type="EMBL" id="KJV51628.1"/>
    </source>
</evidence>
<dbReference type="SUPFAM" id="SSF101307">
    <property type="entry name" value="YutG-like"/>
    <property type="match status" value="1"/>
</dbReference>
<dbReference type="EMBL" id="LANO01000041">
    <property type="protein sequence ID" value="KJV51628.1"/>
    <property type="molecule type" value="Genomic_DNA"/>
</dbReference>
<evidence type="ECO:0000256" key="1">
    <source>
        <dbReference type="SAM" id="Phobius"/>
    </source>
</evidence>
<sequence>MIKIAELIVTFFYLGKVKFAPGTLGSIVAFPLSLLVYRYLPVYEFYQFNITLLAIAVALFIVGSFLVRYIWDTMGYMILGKLLLMK</sequence>